<dbReference type="Gene3D" id="3.40.50.720">
    <property type="entry name" value="NAD(P)-binding Rossmann-like Domain"/>
    <property type="match status" value="1"/>
</dbReference>
<protein>
    <submittedName>
        <fullName evidence="4">SDR family oxidoreductase</fullName>
    </submittedName>
</protein>
<dbReference type="InterPro" id="IPR051122">
    <property type="entry name" value="SDR_DHRS6-like"/>
</dbReference>
<evidence type="ECO:0000313" key="5">
    <source>
        <dbReference type="Proteomes" id="UP000297737"/>
    </source>
</evidence>
<dbReference type="SUPFAM" id="SSF51735">
    <property type="entry name" value="NAD(P)-binding Rossmann-fold domains"/>
    <property type="match status" value="1"/>
</dbReference>
<dbReference type="Pfam" id="PF13561">
    <property type="entry name" value="adh_short_C2"/>
    <property type="match status" value="1"/>
</dbReference>
<dbReference type="AlphaFoldDB" id="A0A4Y9EL17"/>
<evidence type="ECO:0000256" key="2">
    <source>
        <dbReference type="ARBA" id="ARBA00023002"/>
    </source>
</evidence>
<evidence type="ECO:0000256" key="3">
    <source>
        <dbReference type="SAM" id="Phobius"/>
    </source>
</evidence>
<dbReference type="GO" id="GO:0016491">
    <property type="term" value="F:oxidoreductase activity"/>
    <property type="evidence" value="ECO:0007669"/>
    <property type="project" value="UniProtKB-KW"/>
</dbReference>
<reference evidence="4 5" key="1">
    <citation type="submission" date="2019-02" db="EMBL/GenBank/DDBJ databases">
        <title>Polymorphobacter sp. isolated from the lake at the Tibet of China.</title>
        <authorList>
            <person name="Li A."/>
        </authorList>
    </citation>
    <scope>NUCLEOTIDE SEQUENCE [LARGE SCALE GENOMIC DNA]</scope>
    <source>
        <strain evidence="4 5">DJ1R-1</strain>
    </source>
</reference>
<comment type="caution">
    <text evidence="4">The sequence shown here is derived from an EMBL/GenBank/DDBJ whole genome shotgun (WGS) entry which is preliminary data.</text>
</comment>
<name>A0A4Y9EL17_9SPHN</name>
<dbReference type="EMBL" id="SIHO01000003">
    <property type="protein sequence ID" value="TFU01060.1"/>
    <property type="molecule type" value="Genomic_DNA"/>
</dbReference>
<dbReference type="RefSeq" id="WP_135246564.1">
    <property type="nucleotide sequence ID" value="NZ_SIHO01000003.1"/>
</dbReference>
<sequence length="242" mass="24559">MAELAGKRIVIIGGSSGIGFGVATAALAAGAYVIIASRRQEQVDAACAKLGAGASGQALDVSDEAAVAAFFAQVGALDHLVYSAGDWSAAGSGSIASLDLDAARAVFGIRFWGALACVKHSLGTLAADGSITLTDGSMAQRPVKGRAVTSAMLGAIEHLARSLAVDLAPIRVNAVCPGAIATPAWDFIPADQRATRIAQMTANTPLPRMGEPAEIALTYLHLMQATYTTGQVLRVDGGLSLV</sequence>
<keyword evidence="5" id="KW-1185">Reference proteome</keyword>
<feature type="transmembrane region" description="Helical" evidence="3">
    <location>
        <begin position="9"/>
        <end position="35"/>
    </location>
</feature>
<keyword evidence="2" id="KW-0560">Oxidoreductase</keyword>
<dbReference type="PANTHER" id="PTHR43477:SF1">
    <property type="entry name" value="DIHYDROANTICAPSIN 7-DEHYDROGENASE"/>
    <property type="match status" value="1"/>
</dbReference>
<dbReference type="OrthoDB" id="9806974at2"/>
<dbReference type="InterPro" id="IPR036291">
    <property type="entry name" value="NAD(P)-bd_dom_sf"/>
</dbReference>
<evidence type="ECO:0000313" key="4">
    <source>
        <dbReference type="EMBL" id="TFU01060.1"/>
    </source>
</evidence>
<dbReference type="InterPro" id="IPR002347">
    <property type="entry name" value="SDR_fam"/>
</dbReference>
<organism evidence="4 5">
    <name type="scientific">Glacieibacterium arshaanense</name>
    <dbReference type="NCBI Taxonomy" id="2511025"/>
    <lineage>
        <taxon>Bacteria</taxon>
        <taxon>Pseudomonadati</taxon>
        <taxon>Pseudomonadota</taxon>
        <taxon>Alphaproteobacteria</taxon>
        <taxon>Sphingomonadales</taxon>
        <taxon>Sphingosinicellaceae</taxon>
        <taxon>Glacieibacterium</taxon>
    </lineage>
</organism>
<proteinExistence type="inferred from homology"/>
<dbReference type="PRINTS" id="PR00081">
    <property type="entry name" value="GDHRDH"/>
</dbReference>
<dbReference type="PANTHER" id="PTHR43477">
    <property type="entry name" value="DIHYDROANTICAPSIN 7-DEHYDROGENASE"/>
    <property type="match status" value="1"/>
</dbReference>
<keyword evidence="3" id="KW-0812">Transmembrane</keyword>
<dbReference type="Proteomes" id="UP000297737">
    <property type="component" value="Unassembled WGS sequence"/>
</dbReference>
<evidence type="ECO:0000256" key="1">
    <source>
        <dbReference type="ARBA" id="ARBA00006484"/>
    </source>
</evidence>
<accession>A0A4Y9EL17</accession>
<keyword evidence="3" id="KW-0472">Membrane</keyword>
<comment type="similarity">
    <text evidence="1">Belongs to the short-chain dehydrogenases/reductases (SDR) family.</text>
</comment>
<keyword evidence="3" id="KW-1133">Transmembrane helix</keyword>
<gene>
    <name evidence="4" type="ORF">EUV02_12140</name>
</gene>